<feature type="compositionally biased region" description="Polar residues" evidence="1">
    <location>
        <begin position="7"/>
        <end position="19"/>
    </location>
</feature>
<comment type="caution">
    <text evidence="2">The sequence shown here is derived from an EMBL/GenBank/DDBJ whole genome shotgun (WGS) entry which is preliminary data.</text>
</comment>
<organism evidence="2 3">
    <name type="scientific">Streptomyces caniscabiei</name>
    <dbReference type="NCBI Taxonomy" id="2746961"/>
    <lineage>
        <taxon>Bacteria</taxon>
        <taxon>Bacillati</taxon>
        <taxon>Actinomycetota</taxon>
        <taxon>Actinomycetes</taxon>
        <taxon>Kitasatosporales</taxon>
        <taxon>Streptomycetaceae</taxon>
        <taxon>Streptomyces</taxon>
    </lineage>
</organism>
<protein>
    <submittedName>
        <fullName evidence="2">Uncharacterized protein</fullName>
    </submittedName>
</protein>
<feature type="region of interest" description="Disordered" evidence="1">
    <location>
        <begin position="1"/>
        <end position="58"/>
    </location>
</feature>
<keyword evidence="3" id="KW-1185">Reference proteome</keyword>
<feature type="region of interest" description="Disordered" evidence="1">
    <location>
        <begin position="227"/>
        <end position="246"/>
    </location>
</feature>
<evidence type="ECO:0000313" key="2">
    <source>
        <dbReference type="EMBL" id="MDX3037666.1"/>
    </source>
</evidence>
<feature type="compositionally biased region" description="Basic residues" evidence="1">
    <location>
        <begin position="31"/>
        <end position="40"/>
    </location>
</feature>
<evidence type="ECO:0000313" key="3">
    <source>
        <dbReference type="Proteomes" id="UP001282474"/>
    </source>
</evidence>
<dbReference type="Proteomes" id="UP001282474">
    <property type="component" value="Unassembled WGS sequence"/>
</dbReference>
<accession>A0ABU4MJM2</accession>
<dbReference type="EMBL" id="JARAWJ010000006">
    <property type="protein sequence ID" value="MDX3037666.1"/>
    <property type="molecule type" value="Genomic_DNA"/>
</dbReference>
<gene>
    <name evidence="2" type="ORF">PV383_10850</name>
</gene>
<evidence type="ECO:0000256" key="1">
    <source>
        <dbReference type="SAM" id="MobiDB-lite"/>
    </source>
</evidence>
<sequence length="246" mass="27822">MRCARSRWSTRTPPVSTPSAHGHAPPAVSRRNPRRPRPRRTSAQPSRPLAAEPTGLHLISSDHHAHRDSLRHLDDYLNDSKKILDAWDAYTDEHTDLDGWPHDDHAYGMRASQRDADTLTAFEPLRYGARHLLATAETKLAQLPQNTVQSRWVYQLGVLRDALDRLDELHERWLATQDALPTTARPGTADFDDPLAEHHAESWSYLDDWATHGKTLREINSAARKARSPLAPIPLPAPLRRTAARK</sequence>
<dbReference type="RefSeq" id="WP_225615457.1">
    <property type="nucleotide sequence ID" value="NZ_JABXWF010000010.1"/>
</dbReference>
<name>A0ABU4MJM2_9ACTN</name>
<reference evidence="2 3" key="1">
    <citation type="journal article" date="2023" name="Microb. Genom.">
        <title>Mesoterricola silvestris gen. nov., sp. nov., Mesoterricola sediminis sp. nov., Geothrix oryzae sp. nov., Geothrix edaphica sp. nov., Geothrix rubra sp. nov., and Geothrix limicola sp. nov., six novel members of Acidobacteriota isolated from soils.</title>
        <authorList>
            <person name="Weisberg A.J."/>
            <person name="Pearce E."/>
            <person name="Kramer C.G."/>
            <person name="Chang J.H."/>
            <person name="Clarke C.R."/>
        </authorList>
    </citation>
    <scope>NUCLEOTIDE SEQUENCE [LARGE SCALE GENOMIC DNA]</scope>
    <source>
        <strain evidence="2 3">NE20-4-1</strain>
    </source>
</reference>
<proteinExistence type="predicted"/>